<protein>
    <submittedName>
        <fullName evidence="2">Putative ovule protein</fullName>
    </submittedName>
</protein>
<evidence type="ECO:0000256" key="1">
    <source>
        <dbReference type="SAM" id="MobiDB-lite"/>
    </source>
</evidence>
<evidence type="ECO:0000313" key="2">
    <source>
        <dbReference type="EMBL" id="JAP10083.1"/>
    </source>
</evidence>
<dbReference type="AlphaFoldDB" id="A0A0V0GQ72"/>
<dbReference type="EMBL" id="GEDG01033774">
    <property type="protein sequence ID" value="JAP10083.1"/>
    <property type="molecule type" value="Transcribed_RNA"/>
</dbReference>
<name>A0A0V0GQ72_SOLCH</name>
<proteinExistence type="predicted"/>
<sequence length="88" mass="9450">MKRVNSVVTATDMTVILLAANSAAKRISSGNGRISPEDSPAPESNVAGDRDSGEVEVFPVGREMKYRLACRSRKPSLATIMEEPVSSR</sequence>
<accession>A0A0V0GQ72</accession>
<reference evidence="2" key="1">
    <citation type="submission" date="2015-12" db="EMBL/GenBank/DDBJ databases">
        <title>Gene expression during late stages of embryo sac development: a critical building block for successful pollen-pistil interactions.</title>
        <authorList>
            <person name="Liu Y."/>
            <person name="Joly V."/>
            <person name="Sabar M."/>
            <person name="Matton D.P."/>
        </authorList>
    </citation>
    <scope>NUCLEOTIDE SEQUENCE</scope>
</reference>
<organism evidence="2">
    <name type="scientific">Solanum chacoense</name>
    <name type="common">Chaco potato</name>
    <dbReference type="NCBI Taxonomy" id="4108"/>
    <lineage>
        <taxon>Eukaryota</taxon>
        <taxon>Viridiplantae</taxon>
        <taxon>Streptophyta</taxon>
        <taxon>Embryophyta</taxon>
        <taxon>Tracheophyta</taxon>
        <taxon>Spermatophyta</taxon>
        <taxon>Magnoliopsida</taxon>
        <taxon>eudicotyledons</taxon>
        <taxon>Gunneridae</taxon>
        <taxon>Pentapetalae</taxon>
        <taxon>asterids</taxon>
        <taxon>lamiids</taxon>
        <taxon>Solanales</taxon>
        <taxon>Solanaceae</taxon>
        <taxon>Solanoideae</taxon>
        <taxon>Solaneae</taxon>
        <taxon>Solanum</taxon>
    </lineage>
</organism>
<feature type="region of interest" description="Disordered" evidence="1">
    <location>
        <begin position="27"/>
        <end position="52"/>
    </location>
</feature>